<dbReference type="InterPro" id="IPR041657">
    <property type="entry name" value="HTH_17"/>
</dbReference>
<evidence type="ECO:0000259" key="1">
    <source>
        <dbReference type="Pfam" id="PF12728"/>
    </source>
</evidence>
<evidence type="ECO:0000313" key="3">
    <source>
        <dbReference type="Proteomes" id="UP001595891"/>
    </source>
</evidence>
<sequence length="62" mass="7151">MLTAAKLTVREVCAELQISRSTFYEWRAKKNGPRCITLPNGSLRIRRTDLDRWLDAREDSAA</sequence>
<gene>
    <name evidence="2" type="ORF">ACFO8L_21185</name>
</gene>
<accession>A0ABV9EGC2</accession>
<name>A0ABV9EGC2_9ACTN</name>
<dbReference type="Proteomes" id="UP001595891">
    <property type="component" value="Unassembled WGS sequence"/>
</dbReference>
<dbReference type="Pfam" id="PF12728">
    <property type="entry name" value="HTH_17"/>
    <property type="match status" value="1"/>
</dbReference>
<keyword evidence="3" id="KW-1185">Reference proteome</keyword>
<dbReference type="EMBL" id="JBHSFN010000013">
    <property type="protein sequence ID" value="MFC4588617.1"/>
    <property type="molecule type" value="Genomic_DNA"/>
</dbReference>
<reference evidence="3" key="1">
    <citation type="journal article" date="2019" name="Int. J. Syst. Evol. Microbiol.">
        <title>The Global Catalogue of Microorganisms (GCM) 10K type strain sequencing project: providing services to taxonomists for standard genome sequencing and annotation.</title>
        <authorList>
            <consortium name="The Broad Institute Genomics Platform"/>
            <consortium name="The Broad Institute Genome Sequencing Center for Infectious Disease"/>
            <person name="Wu L."/>
            <person name="Ma J."/>
        </authorList>
    </citation>
    <scope>NUCLEOTIDE SEQUENCE [LARGE SCALE GENOMIC DNA]</scope>
    <source>
        <strain evidence="3">CCUG 49560</strain>
    </source>
</reference>
<dbReference type="RefSeq" id="WP_262842252.1">
    <property type="nucleotide sequence ID" value="NZ_JANZYP010000010.1"/>
</dbReference>
<protein>
    <submittedName>
        <fullName evidence="2">Helix-turn-helix transcriptional regulator</fullName>
    </submittedName>
</protein>
<organism evidence="2 3">
    <name type="scientific">Sphaerisporangium corydalis</name>
    <dbReference type="NCBI Taxonomy" id="1441875"/>
    <lineage>
        <taxon>Bacteria</taxon>
        <taxon>Bacillati</taxon>
        <taxon>Actinomycetota</taxon>
        <taxon>Actinomycetes</taxon>
        <taxon>Streptosporangiales</taxon>
        <taxon>Streptosporangiaceae</taxon>
        <taxon>Sphaerisporangium</taxon>
    </lineage>
</organism>
<feature type="domain" description="Helix-turn-helix" evidence="1">
    <location>
        <begin position="7"/>
        <end position="57"/>
    </location>
</feature>
<proteinExistence type="predicted"/>
<dbReference type="InterPro" id="IPR009061">
    <property type="entry name" value="DNA-bd_dom_put_sf"/>
</dbReference>
<evidence type="ECO:0000313" key="2">
    <source>
        <dbReference type="EMBL" id="MFC4588617.1"/>
    </source>
</evidence>
<comment type="caution">
    <text evidence="2">The sequence shown here is derived from an EMBL/GenBank/DDBJ whole genome shotgun (WGS) entry which is preliminary data.</text>
</comment>
<dbReference type="SUPFAM" id="SSF46955">
    <property type="entry name" value="Putative DNA-binding domain"/>
    <property type="match status" value="1"/>
</dbReference>